<dbReference type="EMBL" id="JACASE010000003">
    <property type="protein sequence ID" value="KAF6485603.1"/>
    <property type="molecule type" value="Genomic_DNA"/>
</dbReference>
<sequence length="129" mass="15052">MTAYFPTRLGKIIEELRSLKLGIQKTHLLFSSGDAHSEAGHRWQLFKNCRCKAVISRKCPLLFWHSVSIQKQSREMVKQRLLNSTRIQLEVVCLYPWVEAHLHVSEMQLQWLHTSPAASRLAECQPHYN</sequence>
<evidence type="ECO:0000313" key="1">
    <source>
        <dbReference type="EMBL" id="KAF6485603.1"/>
    </source>
</evidence>
<gene>
    <name evidence="1" type="ORF">HJG63_010746</name>
</gene>
<name>A0A7J8ILX4_ROUAE</name>
<dbReference type="Proteomes" id="UP000593571">
    <property type="component" value="Unassembled WGS sequence"/>
</dbReference>
<keyword evidence="2" id="KW-1185">Reference proteome</keyword>
<comment type="caution">
    <text evidence="1">The sequence shown here is derived from an EMBL/GenBank/DDBJ whole genome shotgun (WGS) entry which is preliminary data.</text>
</comment>
<protein>
    <submittedName>
        <fullName evidence="1">Uncharacterized protein</fullName>
    </submittedName>
</protein>
<evidence type="ECO:0000313" key="2">
    <source>
        <dbReference type="Proteomes" id="UP000593571"/>
    </source>
</evidence>
<accession>A0A7J8ILX4</accession>
<dbReference type="AlphaFoldDB" id="A0A7J8ILX4"/>
<organism evidence="1 2">
    <name type="scientific">Rousettus aegyptiacus</name>
    <name type="common">Egyptian fruit bat</name>
    <name type="synonym">Pteropus aegyptiacus</name>
    <dbReference type="NCBI Taxonomy" id="9407"/>
    <lineage>
        <taxon>Eukaryota</taxon>
        <taxon>Metazoa</taxon>
        <taxon>Chordata</taxon>
        <taxon>Craniata</taxon>
        <taxon>Vertebrata</taxon>
        <taxon>Euteleostomi</taxon>
        <taxon>Mammalia</taxon>
        <taxon>Eutheria</taxon>
        <taxon>Laurasiatheria</taxon>
        <taxon>Chiroptera</taxon>
        <taxon>Yinpterochiroptera</taxon>
        <taxon>Pteropodoidea</taxon>
        <taxon>Pteropodidae</taxon>
        <taxon>Rousettinae</taxon>
        <taxon>Rousettus</taxon>
    </lineage>
</organism>
<proteinExistence type="predicted"/>
<reference evidence="1 2" key="1">
    <citation type="journal article" date="2020" name="Nature">
        <title>Six reference-quality genomes reveal evolution of bat adaptations.</title>
        <authorList>
            <person name="Jebb D."/>
            <person name="Huang Z."/>
            <person name="Pippel M."/>
            <person name="Hughes G.M."/>
            <person name="Lavrichenko K."/>
            <person name="Devanna P."/>
            <person name="Winkler S."/>
            <person name="Jermiin L.S."/>
            <person name="Skirmuntt E.C."/>
            <person name="Katzourakis A."/>
            <person name="Burkitt-Gray L."/>
            <person name="Ray D.A."/>
            <person name="Sullivan K.A.M."/>
            <person name="Roscito J.G."/>
            <person name="Kirilenko B.M."/>
            <person name="Davalos L.M."/>
            <person name="Corthals A.P."/>
            <person name="Power M.L."/>
            <person name="Jones G."/>
            <person name="Ransome R.D."/>
            <person name="Dechmann D.K.N."/>
            <person name="Locatelli A.G."/>
            <person name="Puechmaille S.J."/>
            <person name="Fedrigo O."/>
            <person name="Jarvis E.D."/>
            <person name="Hiller M."/>
            <person name="Vernes S.C."/>
            <person name="Myers E.W."/>
            <person name="Teeling E.C."/>
        </authorList>
    </citation>
    <scope>NUCLEOTIDE SEQUENCE [LARGE SCALE GENOMIC DNA]</scope>
    <source>
        <strain evidence="1">MRouAeg1</strain>
        <tissue evidence="1">Muscle</tissue>
    </source>
</reference>